<dbReference type="RefSeq" id="WP_170010849.1">
    <property type="nucleotide sequence ID" value="NZ_JABCRE010000002.1"/>
</dbReference>
<dbReference type="AlphaFoldDB" id="A0A848QQL2"/>
<evidence type="ECO:0000313" key="2">
    <source>
        <dbReference type="Proteomes" id="UP000561181"/>
    </source>
</evidence>
<dbReference type="EMBL" id="JABCRE010000002">
    <property type="protein sequence ID" value="NMW31398.1"/>
    <property type="molecule type" value="Genomic_DNA"/>
</dbReference>
<gene>
    <name evidence="1" type="ORF">HKD42_04940</name>
</gene>
<protein>
    <submittedName>
        <fullName evidence="1">Vgr related protein</fullName>
    </submittedName>
</protein>
<evidence type="ECO:0000313" key="1">
    <source>
        <dbReference type="EMBL" id="NMW31398.1"/>
    </source>
</evidence>
<name>A0A848QQL2_9SPHN</name>
<dbReference type="Proteomes" id="UP000561181">
    <property type="component" value="Unassembled WGS sequence"/>
</dbReference>
<accession>A0A848QQL2</accession>
<proteinExistence type="predicted"/>
<reference evidence="1 2" key="1">
    <citation type="submission" date="2020-04" db="EMBL/GenBank/DDBJ databases">
        <authorList>
            <person name="Liu A."/>
        </authorList>
    </citation>
    <scope>NUCLEOTIDE SEQUENCE [LARGE SCALE GENOMIC DNA]</scope>
    <source>
        <strain evidence="1 2">RZ02</strain>
    </source>
</reference>
<keyword evidence="2" id="KW-1185">Reference proteome</keyword>
<comment type="caution">
    <text evidence="1">The sequence shown here is derived from an EMBL/GenBank/DDBJ whole genome shotgun (WGS) entry which is preliminary data.</text>
</comment>
<sequence length="170" mass="19257">MNKLQTEQTLFCPAGGERPLTAGEVTLAQSVFGSAIDYSLVKIRRKKWMPFQPRNVTMAPSGHIHFHPSSMGYCDDFSVQPIGPQAHFIHEMVHVWQAQRKGRWWLVFNRMPWARYDYTLKPGWPLERYGIEQQAEIVKHAFMLRNGAKLAGVASAAAYDVLVRFPGAAG</sequence>
<organism evidence="1 2">
    <name type="scientific">Pontixanthobacter rizhaonensis</name>
    <dbReference type="NCBI Taxonomy" id="2730337"/>
    <lineage>
        <taxon>Bacteria</taxon>
        <taxon>Pseudomonadati</taxon>
        <taxon>Pseudomonadota</taxon>
        <taxon>Alphaproteobacteria</taxon>
        <taxon>Sphingomonadales</taxon>
        <taxon>Erythrobacteraceae</taxon>
        <taxon>Pontixanthobacter</taxon>
    </lineage>
</organism>